<feature type="coiled-coil region" evidence="1">
    <location>
        <begin position="247"/>
        <end position="274"/>
    </location>
</feature>
<evidence type="ECO:0000313" key="3">
    <source>
        <dbReference type="EMBL" id="KAJ0217481.1"/>
    </source>
</evidence>
<proteinExistence type="predicted"/>
<feature type="region of interest" description="Disordered" evidence="2">
    <location>
        <begin position="418"/>
        <end position="476"/>
    </location>
</feature>
<feature type="region of interest" description="Disordered" evidence="2">
    <location>
        <begin position="70"/>
        <end position="89"/>
    </location>
</feature>
<dbReference type="AlphaFoldDB" id="A0A9R1W7B5"/>
<name>A0A9R1W7B5_LACSA</name>
<keyword evidence="4" id="KW-1185">Reference proteome</keyword>
<sequence>MDCVLRGRYYGKMEHHMPVGSSTASKSRMGSHTIVTPVTASPGPTGSVADVVVDSKVEIVTNARRISRKRKVVQAMSGPAPEGSSGPIGRRVMQRRGLMRLLSSSPSDPGYVLVIPDNHVQQSEGIEWVSHQPLVPISVSVGVNHPSPRSSPERMFQGSAPALPVFVPGWSFRPDSHLSMRSATLDFTRHALPPATLDDMDSMSNVILAHNLAYVAAQAMIYLAVGSRHVQLFDDLEHAHSSLVENEASLRSRVAELSAMVVRLEEENRSLISRKFVLEDVRGVLEGQNESLERDFVDREQERELEVLKADCSWLLQFTGGIIHICNAAFFVGGDSGRASLKAQVDAGTYDPSANDSRSSHSSALDDALPAFATMDFAGLLGLGHLDVDGVKALCTFEDGDEGVGELGVGTGGGGVGGNGSNGAGGSGGGVVGSRGGDGVGKSGGGGVGGHGGDGIGGRSGGGIGGSGGGGAGEVV</sequence>
<reference evidence="3 4" key="1">
    <citation type="journal article" date="2017" name="Nat. Commun.">
        <title>Genome assembly with in vitro proximity ligation data and whole-genome triplication in lettuce.</title>
        <authorList>
            <person name="Reyes-Chin-Wo S."/>
            <person name="Wang Z."/>
            <person name="Yang X."/>
            <person name="Kozik A."/>
            <person name="Arikit S."/>
            <person name="Song C."/>
            <person name="Xia L."/>
            <person name="Froenicke L."/>
            <person name="Lavelle D.O."/>
            <person name="Truco M.J."/>
            <person name="Xia R."/>
            <person name="Zhu S."/>
            <person name="Xu C."/>
            <person name="Xu H."/>
            <person name="Xu X."/>
            <person name="Cox K."/>
            <person name="Korf I."/>
            <person name="Meyers B.C."/>
            <person name="Michelmore R.W."/>
        </authorList>
    </citation>
    <scope>NUCLEOTIDE SEQUENCE [LARGE SCALE GENOMIC DNA]</scope>
    <source>
        <strain evidence="4">cv. Salinas</strain>
        <tissue evidence="3">Seedlings</tissue>
    </source>
</reference>
<dbReference type="EMBL" id="NBSK02000003">
    <property type="protein sequence ID" value="KAJ0217481.1"/>
    <property type="molecule type" value="Genomic_DNA"/>
</dbReference>
<accession>A0A9R1W7B5</accession>
<protein>
    <submittedName>
        <fullName evidence="3">Uncharacterized protein</fullName>
    </submittedName>
</protein>
<dbReference type="Proteomes" id="UP000235145">
    <property type="component" value="Unassembled WGS sequence"/>
</dbReference>
<evidence type="ECO:0000256" key="2">
    <source>
        <dbReference type="SAM" id="MobiDB-lite"/>
    </source>
</evidence>
<keyword evidence="1" id="KW-0175">Coiled coil</keyword>
<organism evidence="3 4">
    <name type="scientific">Lactuca sativa</name>
    <name type="common">Garden lettuce</name>
    <dbReference type="NCBI Taxonomy" id="4236"/>
    <lineage>
        <taxon>Eukaryota</taxon>
        <taxon>Viridiplantae</taxon>
        <taxon>Streptophyta</taxon>
        <taxon>Embryophyta</taxon>
        <taxon>Tracheophyta</taxon>
        <taxon>Spermatophyta</taxon>
        <taxon>Magnoliopsida</taxon>
        <taxon>eudicotyledons</taxon>
        <taxon>Gunneridae</taxon>
        <taxon>Pentapetalae</taxon>
        <taxon>asterids</taxon>
        <taxon>campanulids</taxon>
        <taxon>Asterales</taxon>
        <taxon>Asteraceae</taxon>
        <taxon>Cichorioideae</taxon>
        <taxon>Cichorieae</taxon>
        <taxon>Lactucinae</taxon>
        <taxon>Lactuca</taxon>
    </lineage>
</organism>
<comment type="caution">
    <text evidence="3">The sequence shown here is derived from an EMBL/GenBank/DDBJ whole genome shotgun (WGS) entry which is preliminary data.</text>
</comment>
<evidence type="ECO:0000256" key="1">
    <source>
        <dbReference type="SAM" id="Coils"/>
    </source>
</evidence>
<evidence type="ECO:0000313" key="4">
    <source>
        <dbReference type="Proteomes" id="UP000235145"/>
    </source>
</evidence>
<gene>
    <name evidence="3" type="ORF">LSAT_V11C300119360</name>
</gene>